<accession>A0ABD3AMM0</accession>
<keyword evidence="1" id="KW-0963">Cytoplasm</keyword>
<evidence type="ECO:0000256" key="5">
    <source>
        <dbReference type="ARBA" id="ARBA00022694"/>
    </source>
</evidence>
<evidence type="ECO:0000256" key="1">
    <source>
        <dbReference type="ARBA" id="ARBA00022490"/>
    </source>
</evidence>
<organism evidence="7 8">
    <name type="scientific">Cinchona calisaya</name>
    <dbReference type="NCBI Taxonomy" id="153742"/>
    <lineage>
        <taxon>Eukaryota</taxon>
        <taxon>Viridiplantae</taxon>
        <taxon>Streptophyta</taxon>
        <taxon>Embryophyta</taxon>
        <taxon>Tracheophyta</taxon>
        <taxon>Spermatophyta</taxon>
        <taxon>Magnoliopsida</taxon>
        <taxon>eudicotyledons</taxon>
        <taxon>Gunneridae</taxon>
        <taxon>Pentapetalae</taxon>
        <taxon>asterids</taxon>
        <taxon>lamiids</taxon>
        <taxon>Gentianales</taxon>
        <taxon>Rubiaceae</taxon>
        <taxon>Cinchonoideae</taxon>
        <taxon>Cinchoneae</taxon>
        <taxon>Cinchona</taxon>
    </lineage>
</organism>
<dbReference type="InterPro" id="IPR029063">
    <property type="entry name" value="SAM-dependent_MTases_sf"/>
</dbReference>
<keyword evidence="8" id="KW-1185">Reference proteome</keyword>
<dbReference type="GO" id="GO:0030488">
    <property type="term" value="P:tRNA methylation"/>
    <property type="evidence" value="ECO:0007669"/>
    <property type="project" value="UniProtKB-ARBA"/>
</dbReference>
<name>A0ABD3AMM0_9GENT</name>
<dbReference type="InterPro" id="IPR056743">
    <property type="entry name" value="TRM5-TYW2-like_MTfase"/>
</dbReference>
<gene>
    <name evidence="7" type="ORF">ACH5RR_005940</name>
</gene>
<dbReference type="Proteomes" id="UP001630127">
    <property type="component" value="Unassembled WGS sequence"/>
</dbReference>
<dbReference type="InterPro" id="IPR030382">
    <property type="entry name" value="MeTrfase_TRM5/TYW2"/>
</dbReference>
<keyword evidence="3" id="KW-0808">Transferase</keyword>
<dbReference type="SUPFAM" id="SSF53335">
    <property type="entry name" value="S-adenosyl-L-methionine-dependent methyltransferases"/>
    <property type="match status" value="1"/>
</dbReference>
<sequence>MVTEVKQYRAVFKLDYSLVCWNSRLEHEHSGQGRLSDMFADIGPFAIPAAQKGCLVYAKDLNPDSIRLLKINAKLTRLKICKKSIAAAVKEVLDANPHKLEIVEKLCSQVIANVATAKRCSEHSSEENGTAGGFDVLGLIQKRYWKASLPLIHCYCFMRNETMEYIISEAESALNSSILDPTFREDRDVAPTRIITTDLTGLKHLGSFIE</sequence>
<dbReference type="AlphaFoldDB" id="A0ABD3AMM0"/>
<dbReference type="Gene3D" id="3.40.50.150">
    <property type="entry name" value="Vaccinia Virus protein VP39"/>
    <property type="match status" value="1"/>
</dbReference>
<dbReference type="PROSITE" id="PS51684">
    <property type="entry name" value="SAM_MT_TRM5_TYW2"/>
    <property type="match status" value="1"/>
</dbReference>
<dbReference type="GO" id="GO:0008168">
    <property type="term" value="F:methyltransferase activity"/>
    <property type="evidence" value="ECO:0007669"/>
    <property type="project" value="UniProtKB-KW"/>
</dbReference>
<protein>
    <recommendedName>
        <fullName evidence="6">SAM-dependent methyltransferase TRM5/TYW2-type domain-containing protein</fullName>
    </recommendedName>
</protein>
<evidence type="ECO:0000313" key="8">
    <source>
        <dbReference type="Proteomes" id="UP001630127"/>
    </source>
</evidence>
<evidence type="ECO:0000256" key="4">
    <source>
        <dbReference type="ARBA" id="ARBA00022691"/>
    </source>
</evidence>
<comment type="caution">
    <text evidence="7">The sequence shown here is derived from an EMBL/GenBank/DDBJ whole genome shotgun (WGS) entry which is preliminary data.</text>
</comment>
<dbReference type="PANTHER" id="PTHR23245">
    <property type="entry name" value="TRNA METHYLTRANSFERASE"/>
    <property type="match status" value="1"/>
</dbReference>
<evidence type="ECO:0000259" key="6">
    <source>
        <dbReference type="PROSITE" id="PS51684"/>
    </source>
</evidence>
<evidence type="ECO:0000313" key="7">
    <source>
        <dbReference type="EMBL" id="KAL3532419.1"/>
    </source>
</evidence>
<feature type="domain" description="SAM-dependent methyltransferase TRM5/TYW2-type" evidence="6">
    <location>
        <begin position="1"/>
        <end position="210"/>
    </location>
</feature>
<dbReference type="EMBL" id="JBJUIK010000003">
    <property type="protein sequence ID" value="KAL3532419.1"/>
    <property type="molecule type" value="Genomic_DNA"/>
</dbReference>
<proteinExistence type="predicted"/>
<dbReference type="PANTHER" id="PTHR23245:SF36">
    <property type="entry name" value="TRNA (GUANINE(37)-N1)-METHYLTRANSFERASE"/>
    <property type="match status" value="1"/>
</dbReference>
<evidence type="ECO:0000256" key="2">
    <source>
        <dbReference type="ARBA" id="ARBA00022603"/>
    </source>
</evidence>
<reference evidence="7 8" key="1">
    <citation type="submission" date="2024-11" db="EMBL/GenBank/DDBJ databases">
        <title>A near-complete genome assembly of Cinchona calisaya.</title>
        <authorList>
            <person name="Lian D.C."/>
            <person name="Zhao X.W."/>
            <person name="Wei L."/>
        </authorList>
    </citation>
    <scope>NUCLEOTIDE SEQUENCE [LARGE SCALE GENOMIC DNA]</scope>
    <source>
        <tissue evidence="7">Nenye</tissue>
    </source>
</reference>
<dbReference type="Pfam" id="PF02475">
    <property type="entry name" value="TRM5-TYW2_MTfase"/>
    <property type="match status" value="1"/>
</dbReference>
<evidence type="ECO:0000256" key="3">
    <source>
        <dbReference type="ARBA" id="ARBA00022679"/>
    </source>
</evidence>
<keyword evidence="2" id="KW-0489">Methyltransferase</keyword>
<keyword evidence="5" id="KW-0819">tRNA processing</keyword>
<keyword evidence="4" id="KW-0949">S-adenosyl-L-methionine</keyword>